<evidence type="ECO:0000256" key="10">
    <source>
        <dbReference type="ARBA" id="ARBA00026155"/>
    </source>
</evidence>
<dbReference type="PANTHER" id="PTHR10804:SF102">
    <property type="entry name" value="METALLOPROTEASE ARX1-RELATED"/>
    <property type="match status" value="1"/>
</dbReference>
<dbReference type="KEGG" id="yli:2910102"/>
<evidence type="ECO:0000256" key="2">
    <source>
        <dbReference type="ARBA" id="ARBA00004496"/>
    </source>
</evidence>
<sequence>MSLARSTALLDEKNTLTSSVTDKYRLAGKITQTCLQHIIQTVLTQYETYTVGEMCRMGDEFLERATTAVYKSVAEKGIAQPVRIEKQEFVGGVSPENGDKFQGGMLAPGDLVKISLGVYIDGYTAQVTQTEVVRHVPNTSAGETEQPLTGSPADAVCASYLASEAVIAYLAQVTDPNPGKAVGVVTGTKIRELVEKIAAAYHVKIVPGSSVRRIRRFLAGQHDIVLERDYKGVLWEVEGEEERALHAVKLAESEAKQESTEGAVCLYEQHIEEEENFTVEAGEAYQVDIQMAAAPQKGAIRLYDFQGYDESGTVINQYGRDFSVTYGLKIQASRKLLSQLEATTSVYPFKLSHVESNVAKARLGLGEILAHQILVPIPVKVAKFVPLAALYEFSKNSKARARDEASKAVPVARNSSSVLLTNDACLRLTGGQAFPPPYVHSAFELPEDVTNLLKLVGHKHGAKVKDVLPGDVDMAPAKEAKMEE</sequence>
<dbReference type="InterPro" id="IPR036388">
    <property type="entry name" value="WH-like_DNA-bd_sf"/>
</dbReference>
<dbReference type="PANTHER" id="PTHR10804">
    <property type="entry name" value="PROTEASE FAMILY M24 METHIONYL AMINOPEPTIDASE, AMINOPEPTIDASE P"/>
    <property type="match status" value="1"/>
</dbReference>
<dbReference type="GO" id="GO:0005634">
    <property type="term" value="C:nucleus"/>
    <property type="evidence" value="ECO:0007669"/>
    <property type="project" value="UniProtKB-SubCell"/>
</dbReference>
<evidence type="ECO:0000256" key="1">
    <source>
        <dbReference type="ARBA" id="ARBA00004123"/>
    </source>
</evidence>
<evidence type="ECO:0000256" key="8">
    <source>
        <dbReference type="ARBA" id="ARBA00023049"/>
    </source>
</evidence>
<accession>A0A1H6PYN4</accession>
<dbReference type="InterPro" id="IPR036005">
    <property type="entry name" value="Creatinase/aminopeptidase-like"/>
</dbReference>
<evidence type="ECO:0000256" key="7">
    <source>
        <dbReference type="ARBA" id="ARBA00022801"/>
    </source>
</evidence>
<evidence type="ECO:0000313" key="16">
    <source>
        <dbReference type="Proteomes" id="UP000256601"/>
    </source>
</evidence>
<dbReference type="GeneID" id="2910102"/>
<dbReference type="Proteomes" id="UP000182444">
    <property type="component" value="Chromosome 1C"/>
</dbReference>
<keyword evidence="6" id="KW-0479">Metal-binding</keyword>
<reference evidence="14 16" key="2">
    <citation type="submission" date="2018-07" db="EMBL/GenBank/DDBJ databases">
        <title>Draft Genome Assemblies for Five Robust Yarrowia lipolytica Strains Exhibiting High Lipid Production and Pentose Sugar Utilization and Sugar Alcohol Secretion from Undetoxified Lignocellulosic Biomass Hydrolysates.</title>
        <authorList>
            <consortium name="DOE Joint Genome Institute"/>
            <person name="Walker C."/>
            <person name="Ryu S."/>
            <person name="Na H."/>
            <person name="Zane M."/>
            <person name="LaButti K."/>
            <person name="Lipzen A."/>
            <person name="Haridas S."/>
            <person name="Barry K."/>
            <person name="Grigoriev I.V."/>
            <person name="Quarterman J."/>
            <person name="Slininger P."/>
            <person name="Dien B."/>
            <person name="Trinh C.T."/>
        </authorList>
    </citation>
    <scope>NUCLEOTIDE SEQUENCE [LARGE SCALE GENOMIC DNA]</scope>
    <source>
        <strain evidence="14 16">YB392</strain>
    </source>
</reference>
<evidence type="ECO:0000256" key="9">
    <source>
        <dbReference type="ARBA" id="ARBA00023242"/>
    </source>
</evidence>
<dbReference type="VEuPathDB" id="FungiDB:YALI0_C05599g"/>
<evidence type="ECO:0000256" key="5">
    <source>
        <dbReference type="ARBA" id="ARBA00022670"/>
    </source>
</evidence>
<dbReference type="AlphaFoldDB" id="A0A1H6PYN4"/>
<dbReference type="VEuPathDB" id="FungiDB:YALI1_C07137g"/>
<evidence type="ECO:0000313" key="15">
    <source>
        <dbReference type="Proteomes" id="UP000182444"/>
    </source>
</evidence>
<dbReference type="Gene3D" id="3.90.230.10">
    <property type="entry name" value="Creatinase/methionine aminopeptidase superfamily"/>
    <property type="match status" value="1"/>
</dbReference>
<dbReference type="EMBL" id="CP017555">
    <property type="protein sequence ID" value="AOW02381.1"/>
    <property type="molecule type" value="Genomic_DNA"/>
</dbReference>
<dbReference type="OMA" id="YEQHIEE"/>
<dbReference type="GO" id="GO:0008237">
    <property type="term" value="F:metallopeptidase activity"/>
    <property type="evidence" value="ECO:0007669"/>
    <property type="project" value="UniProtKB-KW"/>
</dbReference>
<evidence type="ECO:0000313" key="14">
    <source>
        <dbReference type="EMBL" id="RDW26356.1"/>
    </source>
</evidence>
<comment type="function">
    <text evidence="12">Probable metalloprotease involved in proper assembly of pre-ribosomal particles during the biogenesis of the 60S ribosomal subunit. Accompanies the pre-60S particles to the cytoplasm.</text>
</comment>
<evidence type="ECO:0000256" key="6">
    <source>
        <dbReference type="ARBA" id="ARBA00022723"/>
    </source>
</evidence>
<evidence type="ECO:0000256" key="4">
    <source>
        <dbReference type="ARBA" id="ARBA00022490"/>
    </source>
</evidence>
<dbReference type="GO" id="GO:0006508">
    <property type="term" value="P:proteolysis"/>
    <property type="evidence" value="ECO:0007669"/>
    <property type="project" value="UniProtKB-KW"/>
</dbReference>
<name>A0A1H6PYN4_YARLL</name>
<dbReference type="GO" id="GO:0005737">
    <property type="term" value="C:cytoplasm"/>
    <property type="evidence" value="ECO:0007669"/>
    <property type="project" value="UniProtKB-SubCell"/>
</dbReference>
<evidence type="ECO:0000313" key="13">
    <source>
        <dbReference type="EMBL" id="AOW02381.1"/>
    </source>
</evidence>
<dbReference type="eggNOG" id="KOG2776">
    <property type="taxonomic scope" value="Eukaryota"/>
</dbReference>
<organism evidence="13 15">
    <name type="scientific">Yarrowia lipolytica</name>
    <name type="common">Candida lipolytica</name>
    <dbReference type="NCBI Taxonomy" id="4952"/>
    <lineage>
        <taxon>Eukaryota</taxon>
        <taxon>Fungi</taxon>
        <taxon>Dikarya</taxon>
        <taxon>Ascomycota</taxon>
        <taxon>Saccharomycotina</taxon>
        <taxon>Dipodascomycetes</taxon>
        <taxon>Dipodascales</taxon>
        <taxon>Dipodascales incertae sedis</taxon>
        <taxon>Yarrowia</taxon>
    </lineage>
</organism>
<keyword evidence="5 14" id="KW-0645">Protease</keyword>
<dbReference type="Gene3D" id="1.10.10.10">
    <property type="entry name" value="Winged helix-like DNA-binding domain superfamily/Winged helix DNA-binding domain"/>
    <property type="match status" value="1"/>
</dbReference>
<proteinExistence type="inferred from homology"/>
<gene>
    <name evidence="14" type="ORF">B0I71DRAFT_130992</name>
    <name evidence="13" type="ORF">YALI1_C07137g</name>
</gene>
<keyword evidence="9" id="KW-0539">Nucleus</keyword>
<comment type="similarity">
    <text evidence="3">Belongs to the peptidase M24 family.</text>
</comment>
<dbReference type="GO" id="GO:0046872">
    <property type="term" value="F:metal ion binding"/>
    <property type="evidence" value="ECO:0007669"/>
    <property type="project" value="UniProtKB-KW"/>
</dbReference>
<dbReference type="SUPFAM" id="SSF55920">
    <property type="entry name" value="Creatinase/aminopeptidase"/>
    <property type="match status" value="1"/>
</dbReference>
<evidence type="ECO:0000256" key="12">
    <source>
        <dbReference type="ARBA" id="ARBA00034680"/>
    </source>
</evidence>
<dbReference type="Proteomes" id="UP000256601">
    <property type="component" value="Unassembled WGS sequence"/>
</dbReference>
<dbReference type="EMBL" id="KZ858981">
    <property type="protein sequence ID" value="RDW26356.1"/>
    <property type="molecule type" value="Genomic_DNA"/>
</dbReference>
<protein>
    <recommendedName>
        <fullName evidence="10">Probable metalloprotease ARX1</fullName>
    </recommendedName>
    <alternativeName>
        <fullName evidence="11">Associated with ribosomal export complex protein 1</fullName>
    </alternativeName>
</protein>
<comment type="subcellular location">
    <subcellularLocation>
        <location evidence="2">Cytoplasm</location>
    </subcellularLocation>
    <subcellularLocation>
        <location evidence="1">Nucleus</location>
    </subcellularLocation>
</comment>
<reference evidence="13 15" key="1">
    <citation type="journal article" date="2016" name="PLoS ONE">
        <title>Sequence Assembly of Yarrowia lipolytica Strain W29/CLIB89 Shows Transposable Element Diversity.</title>
        <authorList>
            <person name="Magnan C."/>
            <person name="Yu J."/>
            <person name="Chang I."/>
            <person name="Jahn E."/>
            <person name="Kanomata Y."/>
            <person name="Wu J."/>
            <person name="Zeller M."/>
            <person name="Oakes M."/>
            <person name="Baldi P."/>
            <person name="Sandmeyer S."/>
        </authorList>
    </citation>
    <scope>NUCLEOTIDE SEQUENCE [LARGE SCALE GENOMIC DNA]</scope>
    <source>
        <strain evidence="13">CLIB89</strain>
        <strain evidence="15">CLIB89(W29)</strain>
    </source>
</reference>
<keyword evidence="8 14" id="KW-0482">Metalloprotease</keyword>
<evidence type="ECO:0000256" key="11">
    <source>
        <dbReference type="ARBA" id="ARBA00033475"/>
    </source>
</evidence>
<evidence type="ECO:0000256" key="3">
    <source>
        <dbReference type="ARBA" id="ARBA00007319"/>
    </source>
</evidence>
<dbReference type="InterPro" id="IPR047113">
    <property type="entry name" value="PA2G4/ARX1"/>
</dbReference>
<keyword evidence="4" id="KW-0963">Cytoplasm</keyword>
<keyword evidence="7" id="KW-0378">Hydrolase</keyword>
<dbReference type="SMR" id="A0A1H6PYN4"/>